<sequence length="234" mass="25137">MTESTPRARTTATAPTSPAARPRRGPEPDLAALADAYEDAPQVGLRERKKRARREALIDATHRLVERDGLDAVTVDAICAEAGVSSRTFFNYFESKDDAVLGHAPWPVSPVASARFVAGGPTGDLVTDLEALLATVIAQPPLGHERFRRALELAAAEPRLLARHIAWVEAHRGEMLELATARLGADPVVDPETIAAVSMFLVHATGMRWEAAGPDTDSRAHLAAVVTDLRTLFA</sequence>
<organism evidence="7 8">
    <name type="scientific">Cellulomonas fulva</name>
    <dbReference type="NCBI Taxonomy" id="2835530"/>
    <lineage>
        <taxon>Bacteria</taxon>
        <taxon>Bacillati</taxon>
        <taxon>Actinomycetota</taxon>
        <taxon>Actinomycetes</taxon>
        <taxon>Micrococcales</taxon>
        <taxon>Cellulomonadaceae</taxon>
        <taxon>Cellulomonas</taxon>
    </lineage>
</organism>
<keyword evidence="2 4" id="KW-0238">DNA-binding</keyword>
<accession>A0ABS5U2S6</accession>
<feature type="compositionally biased region" description="Low complexity" evidence="5">
    <location>
        <begin position="1"/>
        <end position="20"/>
    </location>
</feature>
<comment type="caution">
    <text evidence="7">The sequence shown here is derived from an EMBL/GenBank/DDBJ whole genome shotgun (WGS) entry which is preliminary data.</text>
</comment>
<dbReference type="InterPro" id="IPR009057">
    <property type="entry name" value="Homeodomain-like_sf"/>
</dbReference>
<proteinExistence type="predicted"/>
<keyword evidence="1" id="KW-0805">Transcription regulation</keyword>
<evidence type="ECO:0000256" key="4">
    <source>
        <dbReference type="PROSITE-ProRule" id="PRU00335"/>
    </source>
</evidence>
<evidence type="ECO:0000313" key="8">
    <source>
        <dbReference type="Proteomes" id="UP000722125"/>
    </source>
</evidence>
<evidence type="ECO:0000313" key="7">
    <source>
        <dbReference type="EMBL" id="MBT0995700.1"/>
    </source>
</evidence>
<feature type="DNA-binding region" description="H-T-H motif" evidence="4">
    <location>
        <begin position="74"/>
        <end position="93"/>
    </location>
</feature>
<dbReference type="PANTHER" id="PTHR30055">
    <property type="entry name" value="HTH-TYPE TRANSCRIPTIONAL REGULATOR RUTR"/>
    <property type="match status" value="1"/>
</dbReference>
<dbReference type="PANTHER" id="PTHR30055:SF238">
    <property type="entry name" value="MYCOFACTOCIN BIOSYNTHESIS TRANSCRIPTIONAL REGULATOR MFTR-RELATED"/>
    <property type="match status" value="1"/>
</dbReference>
<dbReference type="InterPro" id="IPR001647">
    <property type="entry name" value="HTH_TetR"/>
</dbReference>
<dbReference type="RefSeq" id="WP_214352834.1">
    <property type="nucleotide sequence ID" value="NZ_JAHBOH010000002.1"/>
</dbReference>
<dbReference type="InterPro" id="IPR023772">
    <property type="entry name" value="DNA-bd_HTH_TetR-type_CS"/>
</dbReference>
<evidence type="ECO:0000256" key="1">
    <source>
        <dbReference type="ARBA" id="ARBA00023015"/>
    </source>
</evidence>
<evidence type="ECO:0000256" key="5">
    <source>
        <dbReference type="SAM" id="MobiDB-lite"/>
    </source>
</evidence>
<evidence type="ECO:0000259" key="6">
    <source>
        <dbReference type="PROSITE" id="PS50977"/>
    </source>
</evidence>
<dbReference type="PROSITE" id="PS01081">
    <property type="entry name" value="HTH_TETR_1"/>
    <property type="match status" value="1"/>
</dbReference>
<dbReference type="InterPro" id="IPR050109">
    <property type="entry name" value="HTH-type_TetR-like_transc_reg"/>
</dbReference>
<keyword evidence="3" id="KW-0804">Transcription</keyword>
<reference evidence="7 8" key="1">
    <citation type="submission" date="2021-05" db="EMBL/GenBank/DDBJ databases">
        <title>Description of Cellulomonas sp. DKR-3 sp. nov.</title>
        <authorList>
            <person name="Dahal R.H."/>
            <person name="Chaudhary D.K."/>
        </authorList>
    </citation>
    <scope>NUCLEOTIDE SEQUENCE [LARGE SCALE GENOMIC DNA]</scope>
    <source>
        <strain evidence="7 8">DKR-3</strain>
    </source>
</reference>
<keyword evidence="8" id="KW-1185">Reference proteome</keyword>
<dbReference type="Proteomes" id="UP000722125">
    <property type="component" value="Unassembled WGS sequence"/>
</dbReference>
<dbReference type="PROSITE" id="PS50977">
    <property type="entry name" value="HTH_TETR_2"/>
    <property type="match status" value="1"/>
</dbReference>
<name>A0ABS5U2S6_9CELL</name>
<dbReference type="Gene3D" id="1.10.10.60">
    <property type="entry name" value="Homeodomain-like"/>
    <property type="match status" value="1"/>
</dbReference>
<dbReference type="SUPFAM" id="SSF46689">
    <property type="entry name" value="Homeodomain-like"/>
    <property type="match status" value="1"/>
</dbReference>
<feature type="domain" description="HTH tetR-type" evidence="6">
    <location>
        <begin position="51"/>
        <end position="111"/>
    </location>
</feature>
<dbReference type="EMBL" id="JAHBOH010000002">
    <property type="protein sequence ID" value="MBT0995700.1"/>
    <property type="molecule type" value="Genomic_DNA"/>
</dbReference>
<evidence type="ECO:0000256" key="2">
    <source>
        <dbReference type="ARBA" id="ARBA00023125"/>
    </source>
</evidence>
<dbReference type="Gene3D" id="1.10.357.10">
    <property type="entry name" value="Tetracycline Repressor, domain 2"/>
    <property type="match status" value="1"/>
</dbReference>
<gene>
    <name evidence="7" type="ORF">KIN34_15580</name>
</gene>
<dbReference type="Pfam" id="PF00440">
    <property type="entry name" value="TetR_N"/>
    <property type="match status" value="1"/>
</dbReference>
<protein>
    <submittedName>
        <fullName evidence="7">TetR/AcrR family transcriptional regulator</fullName>
    </submittedName>
</protein>
<evidence type="ECO:0000256" key="3">
    <source>
        <dbReference type="ARBA" id="ARBA00023163"/>
    </source>
</evidence>
<feature type="region of interest" description="Disordered" evidence="5">
    <location>
        <begin position="1"/>
        <end position="28"/>
    </location>
</feature>